<sequence>MVEEKISDPHLSNVEVLSVLPNSQPRHEAGVSHAPETQAKAVFDLLFAQKVDVVDIDAVQCLCKGNFDLSFTSVAVRRSVFKALRAKPELAVSYMSYGGDDVVVITASSIPKPKGLTPAQEKRKKDGAIAKTLVQATAAILKKGSAETVDQVTTLETVDQVTTVETVDKVTTVETVDQVTTVETVDKLTTVETVDVPNSSASTNSPQNRGSSSSTNSTQNRGSSWRQHSEPWIIYKHQQSSEPRIIYKH</sequence>
<name>A0A8K0E5D5_BRALA</name>
<proteinExistence type="predicted"/>
<protein>
    <submittedName>
        <fullName evidence="2">Hypp6609 protein</fullName>
    </submittedName>
</protein>
<dbReference type="EMBL" id="OV696697">
    <property type="protein sequence ID" value="CAH1242353.1"/>
    <property type="molecule type" value="Genomic_DNA"/>
</dbReference>
<keyword evidence="3" id="KW-1185">Reference proteome</keyword>
<organism evidence="2 3">
    <name type="scientific">Branchiostoma lanceolatum</name>
    <name type="common">Common lancelet</name>
    <name type="synonym">Amphioxus lanceolatum</name>
    <dbReference type="NCBI Taxonomy" id="7740"/>
    <lineage>
        <taxon>Eukaryota</taxon>
        <taxon>Metazoa</taxon>
        <taxon>Chordata</taxon>
        <taxon>Cephalochordata</taxon>
        <taxon>Leptocardii</taxon>
        <taxon>Amphioxiformes</taxon>
        <taxon>Branchiostomatidae</taxon>
        <taxon>Branchiostoma</taxon>
    </lineage>
</organism>
<feature type="compositionally biased region" description="Polar residues" evidence="1">
    <location>
        <begin position="193"/>
        <end position="226"/>
    </location>
</feature>
<accession>A0A8K0E5D5</accession>
<reference evidence="2" key="1">
    <citation type="submission" date="2022-01" db="EMBL/GenBank/DDBJ databases">
        <authorList>
            <person name="Braso-Vives M."/>
        </authorList>
    </citation>
    <scope>NUCLEOTIDE SEQUENCE</scope>
</reference>
<feature type="region of interest" description="Disordered" evidence="1">
    <location>
        <begin position="193"/>
        <end position="236"/>
    </location>
</feature>
<gene>
    <name evidence="2" type="primary">Hypp6609</name>
    <name evidence="2" type="ORF">BLAG_LOCUS5653</name>
</gene>
<evidence type="ECO:0000256" key="1">
    <source>
        <dbReference type="SAM" id="MobiDB-lite"/>
    </source>
</evidence>
<evidence type="ECO:0000313" key="3">
    <source>
        <dbReference type="Proteomes" id="UP000838412"/>
    </source>
</evidence>
<evidence type="ECO:0000313" key="2">
    <source>
        <dbReference type="EMBL" id="CAH1242353.1"/>
    </source>
</evidence>
<dbReference type="AlphaFoldDB" id="A0A8K0E5D5"/>
<dbReference type="Proteomes" id="UP000838412">
    <property type="component" value="Chromosome 12"/>
</dbReference>